<keyword evidence="2 5" id="KW-0812">Transmembrane</keyword>
<comment type="caution">
    <text evidence="7">The sequence shown here is derived from an EMBL/GenBank/DDBJ whole genome shotgun (WGS) entry which is preliminary data.</text>
</comment>
<accession>A0A8J2L695</accession>
<feature type="transmembrane region" description="Helical" evidence="5">
    <location>
        <begin position="224"/>
        <end position="248"/>
    </location>
</feature>
<feature type="transmembrane region" description="Helical" evidence="5">
    <location>
        <begin position="186"/>
        <end position="212"/>
    </location>
</feature>
<feature type="transmembrane region" description="Helical" evidence="5">
    <location>
        <begin position="134"/>
        <end position="153"/>
    </location>
</feature>
<comment type="subcellular location">
    <subcellularLocation>
        <location evidence="1">Membrane</location>
        <topology evidence="1">Multi-pass membrane protein</topology>
    </subcellularLocation>
</comment>
<proteinExistence type="predicted"/>
<keyword evidence="4 5" id="KW-0472">Membrane</keyword>
<dbReference type="PROSITE" id="PS50850">
    <property type="entry name" value="MFS"/>
    <property type="match status" value="1"/>
</dbReference>
<dbReference type="Pfam" id="PF00083">
    <property type="entry name" value="Sugar_tr"/>
    <property type="match status" value="1"/>
</dbReference>
<evidence type="ECO:0000256" key="3">
    <source>
        <dbReference type="ARBA" id="ARBA00022989"/>
    </source>
</evidence>
<keyword evidence="8" id="KW-1185">Reference proteome</keyword>
<reference evidence="7" key="1">
    <citation type="submission" date="2021-06" db="EMBL/GenBank/DDBJ databases">
        <authorList>
            <person name="Hodson N. C."/>
            <person name="Mongue J. A."/>
            <person name="Jaron S. K."/>
        </authorList>
    </citation>
    <scope>NUCLEOTIDE SEQUENCE</scope>
</reference>
<evidence type="ECO:0000256" key="4">
    <source>
        <dbReference type="ARBA" id="ARBA00023136"/>
    </source>
</evidence>
<dbReference type="AlphaFoldDB" id="A0A8J2L695"/>
<feature type="domain" description="Major facilitator superfamily (MFS) profile" evidence="6">
    <location>
        <begin position="1"/>
        <end position="276"/>
    </location>
</feature>
<evidence type="ECO:0000259" key="6">
    <source>
        <dbReference type="PROSITE" id="PS50850"/>
    </source>
</evidence>
<dbReference type="Proteomes" id="UP000708208">
    <property type="component" value="Unassembled WGS sequence"/>
</dbReference>
<feature type="transmembrane region" description="Helical" evidence="5">
    <location>
        <begin position="101"/>
        <end position="122"/>
    </location>
</feature>
<feature type="transmembrane region" description="Helical" evidence="5">
    <location>
        <begin position="160"/>
        <end position="180"/>
    </location>
</feature>
<dbReference type="EMBL" id="CAJVCH010368589">
    <property type="protein sequence ID" value="CAG7816378.1"/>
    <property type="molecule type" value="Genomic_DNA"/>
</dbReference>
<protein>
    <recommendedName>
        <fullName evidence="6">Major facilitator superfamily (MFS) profile domain-containing protein</fullName>
    </recommendedName>
</protein>
<feature type="transmembrane region" description="Helical" evidence="5">
    <location>
        <begin position="254"/>
        <end position="271"/>
    </location>
</feature>
<dbReference type="InterPro" id="IPR005828">
    <property type="entry name" value="MFS_sugar_transport-like"/>
</dbReference>
<dbReference type="InterPro" id="IPR020846">
    <property type="entry name" value="MFS_dom"/>
</dbReference>
<evidence type="ECO:0000313" key="8">
    <source>
        <dbReference type="Proteomes" id="UP000708208"/>
    </source>
</evidence>
<dbReference type="GO" id="GO:0022857">
    <property type="term" value="F:transmembrane transporter activity"/>
    <property type="evidence" value="ECO:0007669"/>
    <property type="project" value="InterPro"/>
</dbReference>
<evidence type="ECO:0000256" key="2">
    <source>
        <dbReference type="ARBA" id="ARBA00022692"/>
    </source>
</evidence>
<evidence type="ECO:0000256" key="5">
    <source>
        <dbReference type="SAM" id="Phobius"/>
    </source>
</evidence>
<dbReference type="PANTHER" id="PTHR24064">
    <property type="entry name" value="SOLUTE CARRIER FAMILY 22 MEMBER"/>
    <property type="match status" value="1"/>
</dbReference>
<keyword evidence="3 5" id="KW-1133">Transmembrane helix</keyword>
<name>A0A8J2L695_9HEXA</name>
<organism evidence="7 8">
    <name type="scientific">Allacma fusca</name>
    <dbReference type="NCBI Taxonomy" id="39272"/>
    <lineage>
        <taxon>Eukaryota</taxon>
        <taxon>Metazoa</taxon>
        <taxon>Ecdysozoa</taxon>
        <taxon>Arthropoda</taxon>
        <taxon>Hexapoda</taxon>
        <taxon>Collembola</taxon>
        <taxon>Symphypleona</taxon>
        <taxon>Sminthuridae</taxon>
        <taxon>Allacma</taxon>
    </lineage>
</organism>
<sequence>MLAYHIPNWRYLTVVSALPPFLVLVFFPFIQESPRWLLTQRKTKDALAVLTTVANWNSRAPPTIETMEALQTSVLRESSDVLKGFDGIKQIIRNRRLRIDLIILTWATVACSVVYCGVSFSAKSLSGSPYWNMLYMGILDFLGVPAVLIFNRLGRKKSYLIYMGLASAFLISILVMEAVIGNAEDYPFLITVFALLGRFGIVAASGALICIVMETFPTTLRSTCYGFTAFAGYMGGVVAPQAVFLGSISRSIPYILYCTLTVTSFASSLFLQDMAGVPLKDTANI</sequence>
<evidence type="ECO:0000256" key="1">
    <source>
        <dbReference type="ARBA" id="ARBA00004141"/>
    </source>
</evidence>
<feature type="transmembrane region" description="Helical" evidence="5">
    <location>
        <begin position="12"/>
        <end position="30"/>
    </location>
</feature>
<dbReference type="GO" id="GO:0016020">
    <property type="term" value="C:membrane"/>
    <property type="evidence" value="ECO:0007669"/>
    <property type="project" value="UniProtKB-SubCell"/>
</dbReference>
<dbReference type="OrthoDB" id="2544694at2759"/>
<gene>
    <name evidence="7" type="ORF">AFUS01_LOCUS27001</name>
</gene>
<evidence type="ECO:0000313" key="7">
    <source>
        <dbReference type="EMBL" id="CAG7816378.1"/>
    </source>
</evidence>